<dbReference type="CDD" id="cd13633">
    <property type="entry name" value="PBP2_Sa-PDT_like"/>
    <property type="match status" value="1"/>
</dbReference>
<dbReference type="PANTHER" id="PTHR21022">
    <property type="entry name" value="PREPHENATE DEHYDRATASE P PROTEIN"/>
    <property type="match status" value="1"/>
</dbReference>
<dbReference type="Pfam" id="PF01842">
    <property type="entry name" value="ACT"/>
    <property type="match status" value="1"/>
</dbReference>
<keyword evidence="14" id="KW-1185">Reference proteome</keyword>
<dbReference type="InterPro" id="IPR002912">
    <property type="entry name" value="ACT_dom"/>
</dbReference>
<dbReference type="AlphaFoldDB" id="A0A7W8CUP6"/>
<proteinExistence type="predicted"/>
<dbReference type="PANTHER" id="PTHR21022:SF19">
    <property type="entry name" value="PREPHENATE DEHYDRATASE-RELATED"/>
    <property type="match status" value="1"/>
</dbReference>
<organism evidence="13 14">
    <name type="scientific">Planococcus koreensis</name>
    <dbReference type="NCBI Taxonomy" id="112331"/>
    <lineage>
        <taxon>Bacteria</taxon>
        <taxon>Bacillati</taxon>
        <taxon>Bacillota</taxon>
        <taxon>Bacilli</taxon>
        <taxon>Bacillales</taxon>
        <taxon>Caryophanaceae</taxon>
        <taxon>Planococcus</taxon>
    </lineage>
</organism>
<keyword evidence="7 10" id="KW-0456">Lyase</keyword>
<name>A0A7W8CUP6_9BACL</name>
<dbReference type="InterPro" id="IPR018528">
    <property type="entry name" value="Preph_deHydtase_CS"/>
</dbReference>
<dbReference type="Gene3D" id="3.30.70.260">
    <property type="match status" value="1"/>
</dbReference>
<dbReference type="EC" id="4.2.1.51" evidence="2 10"/>
<protein>
    <recommendedName>
        <fullName evidence="3 10">Prephenate dehydratase</fullName>
        <shortName evidence="10">PDT</shortName>
        <ecNumber evidence="2 10">4.2.1.51</ecNumber>
    </recommendedName>
</protein>
<evidence type="ECO:0000256" key="4">
    <source>
        <dbReference type="ARBA" id="ARBA00022605"/>
    </source>
</evidence>
<dbReference type="Proteomes" id="UP000525923">
    <property type="component" value="Unassembled WGS sequence"/>
</dbReference>
<dbReference type="UniPathway" id="UPA00121">
    <property type="reaction ID" value="UER00345"/>
</dbReference>
<comment type="caution">
    <text evidence="13">The sequence shown here is derived from an EMBL/GenBank/DDBJ whole genome shotgun (WGS) entry which is preliminary data.</text>
</comment>
<comment type="catalytic activity">
    <reaction evidence="8 10">
        <text>prephenate + H(+) = 3-phenylpyruvate + CO2 + H2O</text>
        <dbReference type="Rhea" id="RHEA:21648"/>
        <dbReference type="ChEBI" id="CHEBI:15377"/>
        <dbReference type="ChEBI" id="CHEBI:15378"/>
        <dbReference type="ChEBI" id="CHEBI:16526"/>
        <dbReference type="ChEBI" id="CHEBI:18005"/>
        <dbReference type="ChEBI" id="CHEBI:29934"/>
        <dbReference type="EC" id="4.2.1.51"/>
    </reaction>
</comment>
<evidence type="ECO:0000313" key="14">
    <source>
        <dbReference type="Proteomes" id="UP000525923"/>
    </source>
</evidence>
<dbReference type="InterPro" id="IPR045865">
    <property type="entry name" value="ACT-like_dom_sf"/>
</dbReference>
<dbReference type="CDD" id="cd04905">
    <property type="entry name" value="ACT_CM-PDT"/>
    <property type="match status" value="1"/>
</dbReference>
<sequence length="289" mass="32408">MAGENLKDRISYLGPEASFTHLAAVRIFPESTLVPFATIPECIEAVAEGRVDYAVVPIENALEGSVSLTVDYLFHEAQLYVTAEVLSPIGQHFLVHPENAEAESFEAIYSHPQALAQSHKFLFYTYRNTPLEQYSSTSAAAKMVSELPERPIAAIGNEFAAHKYGLTILHRDIHDFHFNHTRFFVLSKTNHKLEIAGHENEIKTTLMISPPKDDRSGVLHQILSVFAWRQLNLSKIESRPLKTGLGDYFFIVDVLEDENATMMRGALEELAAIGCEVKTLGSYYMYKNS</sequence>
<dbReference type="PROSITE" id="PS00858">
    <property type="entry name" value="PREPHENATE_DEHYDR_2"/>
    <property type="match status" value="1"/>
</dbReference>
<keyword evidence="6 10" id="KW-0584">Phenylalanine biosynthesis</keyword>
<dbReference type="NCBIfam" id="NF008865">
    <property type="entry name" value="PRK11898.1"/>
    <property type="match status" value="1"/>
</dbReference>
<dbReference type="Gene3D" id="3.40.190.10">
    <property type="entry name" value="Periplasmic binding protein-like II"/>
    <property type="match status" value="2"/>
</dbReference>
<evidence type="ECO:0000256" key="8">
    <source>
        <dbReference type="ARBA" id="ARBA00047848"/>
    </source>
</evidence>
<evidence type="ECO:0000256" key="2">
    <source>
        <dbReference type="ARBA" id="ARBA00013147"/>
    </source>
</evidence>
<feature type="domain" description="ACT" evidence="12">
    <location>
        <begin position="207"/>
        <end position="285"/>
    </location>
</feature>
<evidence type="ECO:0000256" key="9">
    <source>
        <dbReference type="PIRSR" id="PIRSR001500-2"/>
    </source>
</evidence>
<evidence type="ECO:0000256" key="1">
    <source>
        <dbReference type="ARBA" id="ARBA00004741"/>
    </source>
</evidence>
<dbReference type="InterPro" id="IPR008242">
    <property type="entry name" value="Chor_mutase/pphenate_deHydtase"/>
</dbReference>
<reference evidence="13 14" key="1">
    <citation type="submission" date="2020-08" db="EMBL/GenBank/DDBJ databases">
        <title>Genomic Encyclopedia of Type Strains, Phase IV (KMG-IV): sequencing the most valuable type-strain genomes for metagenomic binning, comparative biology and taxonomic classification.</title>
        <authorList>
            <person name="Goeker M."/>
        </authorList>
    </citation>
    <scope>NUCLEOTIDE SEQUENCE [LARGE SCALE GENOMIC DNA]</scope>
    <source>
        <strain evidence="13 14">DSM 15895</strain>
    </source>
</reference>
<dbReference type="InterPro" id="IPR001086">
    <property type="entry name" value="Preph_deHydtase"/>
</dbReference>
<dbReference type="FunFam" id="3.40.190.10:FF:000064">
    <property type="entry name" value="Prephenate dehydratase"/>
    <property type="match status" value="1"/>
</dbReference>
<dbReference type="SUPFAM" id="SSF55021">
    <property type="entry name" value="ACT-like"/>
    <property type="match status" value="1"/>
</dbReference>
<evidence type="ECO:0000256" key="7">
    <source>
        <dbReference type="ARBA" id="ARBA00023239"/>
    </source>
</evidence>
<evidence type="ECO:0000256" key="3">
    <source>
        <dbReference type="ARBA" id="ARBA00021872"/>
    </source>
</evidence>
<evidence type="ECO:0000313" key="13">
    <source>
        <dbReference type="EMBL" id="MBB5180754.1"/>
    </source>
</evidence>
<dbReference type="Pfam" id="PF00800">
    <property type="entry name" value="PDT"/>
    <property type="match status" value="1"/>
</dbReference>
<evidence type="ECO:0000256" key="5">
    <source>
        <dbReference type="ARBA" id="ARBA00023141"/>
    </source>
</evidence>
<dbReference type="RefSeq" id="WP_135500685.1">
    <property type="nucleotide sequence ID" value="NZ_JACHHE010000005.1"/>
</dbReference>
<evidence type="ECO:0000259" key="11">
    <source>
        <dbReference type="PROSITE" id="PS51171"/>
    </source>
</evidence>
<dbReference type="OrthoDB" id="9802281at2"/>
<evidence type="ECO:0000259" key="12">
    <source>
        <dbReference type="PROSITE" id="PS51671"/>
    </source>
</evidence>
<dbReference type="GO" id="GO:0009094">
    <property type="term" value="P:L-phenylalanine biosynthetic process"/>
    <property type="evidence" value="ECO:0007669"/>
    <property type="project" value="UniProtKB-UniPathway"/>
</dbReference>
<comment type="pathway">
    <text evidence="1 10">Amino-acid biosynthesis; L-phenylalanine biosynthesis; phenylpyruvate from prephenate: step 1/1.</text>
</comment>
<dbReference type="SUPFAM" id="SSF53850">
    <property type="entry name" value="Periplasmic binding protein-like II"/>
    <property type="match status" value="1"/>
</dbReference>
<accession>A0A7W8CUP6</accession>
<keyword evidence="4 10" id="KW-0028">Amino-acid biosynthesis</keyword>
<evidence type="ECO:0000256" key="10">
    <source>
        <dbReference type="RuleBase" id="RU361254"/>
    </source>
</evidence>
<evidence type="ECO:0000256" key="6">
    <source>
        <dbReference type="ARBA" id="ARBA00023222"/>
    </source>
</evidence>
<dbReference type="PIRSF" id="PIRSF001500">
    <property type="entry name" value="Chor_mut_pdt_Ppr"/>
    <property type="match status" value="1"/>
</dbReference>
<dbReference type="PROSITE" id="PS51171">
    <property type="entry name" value="PREPHENATE_DEHYDR_3"/>
    <property type="match status" value="1"/>
</dbReference>
<feature type="site" description="Essential for prephenate dehydratase activity" evidence="9">
    <location>
        <position position="181"/>
    </location>
</feature>
<gene>
    <name evidence="10" type="primary">pheA</name>
    <name evidence="13" type="ORF">HNQ44_002183</name>
</gene>
<dbReference type="PROSITE" id="PS51671">
    <property type="entry name" value="ACT"/>
    <property type="match status" value="1"/>
</dbReference>
<dbReference type="GO" id="GO:0005737">
    <property type="term" value="C:cytoplasm"/>
    <property type="evidence" value="ECO:0007669"/>
    <property type="project" value="TreeGrafter"/>
</dbReference>
<keyword evidence="5 10" id="KW-0057">Aromatic amino acid biosynthesis</keyword>
<dbReference type="EMBL" id="JACHHE010000005">
    <property type="protein sequence ID" value="MBB5180754.1"/>
    <property type="molecule type" value="Genomic_DNA"/>
</dbReference>
<feature type="domain" description="Prephenate dehydratase" evidence="11">
    <location>
        <begin position="9"/>
        <end position="188"/>
    </location>
</feature>
<dbReference type="GO" id="GO:0004664">
    <property type="term" value="F:prephenate dehydratase activity"/>
    <property type="evidence" value="ECO:0007669"/>
    <property type="project" value="UniProtKB-UniRule"/>
</dbReference>